<keyword evidence="2" id="KW-0614">Plasmid</keyword>
<feature type="transmembrane region" description="Helical" evidence="1">
    <location>
        <begin position="12"/>
        <end position="42"/>
    </location>
</feature>
<reference evidence="2" key="2">
    <citation type="journal article" date="2000" name="Res. Microbiol.">
        <title>Tn5044, a novel Tn3 family transposon coding for temperature-sensitive mercury resistance.</title>
        <authorList>
            <person name="Kholodii G."/>
            <person name="Yurieva O."/>
            <person name="Mindlin S."/>
            <person name="Gorlenko Z."/>
            <person name="Rybochkin V."/>
            <person name="Nikiforov V."/>
        </authorList>
    </citation>
    <scope>NUCLEOTIDE SEQUENCE</scope>
    <source>
        <strain evidence="2">TAP44-3</strain>
        <plasmid evidence="2">pKLH443</plasmid>
    </source>
</reference>
<proteinExistence type="predicted"/>
<dbReference type="AlphaFoldDB" id="Q9RCE3"/>
<feature type="transmembrane region" description="Helical" evidence="1">
    <location>
        <begin position="48"/>
        <end position="67"/>
    </location>
</feature>
<reference evidence="2" key="1">
    <citation type="journal article" date="1999" name="Mol. Microbiol.">
        <title>Tn5053 family transposons are res site hunters sensing plasmidal res sites occupied by cognate resolvases.</title>
        <authorList>
            <person name="Minakhina S."/>
            <person name="Kholodii G."/>
            <person name="Mindlin S."/>
            <person name="Yurieva O."/>
            <person name="Nikiforov V."/>
        </authorList>
    </citation>
    <scope>NUCLEOTIDE SEQUENCE</scope>
    <source>
        <strain evidence="2">TAP44-3</strain>
        <plasmid evidence="2">pKLH443</plasmid>
    </source>
</reference>
<accession>Q9RCE3</accession>
<organism evidence="2">
    <name type="scientific">Xanthomonas campestris</name>
    <dbReference type="NCBI Taxonomy" id="339"/>
    <lineage>
        <taxon>Bacteria</taxon>
        <taxon>Pseudomonadati</taxon>
        <taxon>Pseudomonadota</taxon>
        <taxon>Gammaproteobacteria</taxon>
        <taxon>Lysobacterales</taxon>
        <taxon>Lysobacteraceae</taxon>
        <taxon>Xanthomonas</taxon>
    </lineage>
</organism>
<name>Q9RCE3_XANCA</name>
<dbReference type="NCBIfam" id="NF010318">
    <property type="entry name" value="PRK13755.1"/>
    <property type="match status" value="1"/>
</dbReference>
<dbReference type="NCBIfam" id="NF033784">
    <property type="entry name" value="transport_merC"/>
    <property type="match status" value="1"/>
</dbReference>
<dbReference type="InterPro" id="IPR004891">
    <property type="entry name" value="Mercury-R_MerC"/>
</dbReference>
<gene>
    <name evidence="2" type="primary">merC</name>
</gene>
<evidence type="ECO:0000313" key="2">
    <source>
        <dbReference type="EMBL" id="CAB65704.1"/>
    </source>
</evidence>
<sequence>MGLITRIADKTGVVGSVVSAMGCAVCFPAMASLGAAIGLGFLGQYEGLFITTLLPLFAVVALLANALGWFSHRQWQRSLLGITGPTIVLAALYLFFGRWWTAGLFYTGLALMLGEAIWDLLSPAHRRCASNSCPPPEKH</sequence>
<dbReference type="EMBL" id="Y17691">
    <property type="protein sequence ID" value="CAB65704.1"/>
    <property type="molecule type" value="Genomic_DNA"/>
</dbReference>
<dbReference type="GO" id="GO:0016020">
    <property type="term" value="C:membrane"/>
    <property type="evidence" value="ECO:0007669"/>
    <property type="project" value="InterPro"/>
</dbReference>
<feature type="transmembrane region" description="Helical" evidence="1">
    <location>
        <begin position="79"/>
        <end position="96"/>
    </location>
</feature>
<keyword evidence="1" id="KW-0472">Membrane</keyword>
<keyword evidence="1" id="KW-1133">Transmembrane helix</keyword>
<reference evidence="2" key="3">
    <citation type="journal article" date="2002" name="Genetica">
        <title>Tn5044-conferred mercury resistance depends on temperature: the complexity of the character of thermosensitivity.</title>
        <authorList>
            <person name="Kholodii G."/>
            <person name="Bogdanova E."/>
        </authorList>
    </citation>
    <scope>NUCLEOTIDE SEQUENCE</scope>
    <source>
        <strain evidence="2">TAP44-3</strain>
        <plasmid evidence="2">pKLH443</plasmid>
    </source>
</reference>
<evidence type="ECO:0000256" key="1">
    <source>
        <dbReference type="SAM" id="Phobius"/>
    </source>
</evidence>
<dbReference type="GO" id="GO:0015097">
    <property type="term" value="F:mercury ion transmembrane transporter activity"/>
    <property type="evidence" value="ECO:0007669"/>
    <property type="project" value="InterPro"/>
</dbReference>
<keyword evidence="1" id="KW-0812">Transmembrane</keyword>
<protein>
    <submittedName>
        <fullName evidence="2">MerC protein</fullName>
    </submittedName>
</protein>
<dbReference type="PROSITE" id="PS51257">
    <property type="entry name" value="PROKAR_LIPOPROTEIN"/>
    <property type="match status" value="1"/>
</dbReference>
<geneLocation type="plasmid" evidence="2">
    <name>pKLH443</name>
</geneLocation>
<dbReference type="Pfam" id="PF03203">
    <property type="entry name" value="MerC"/>
    <property type="match status" value="1"/>
</dbReference>